<protein>
    <submittedName>
        <fullName evidence="1">Blue copper domain-containing protein</fullName>
    </submittedName>
</protein>
<gene>
    <name evidence="1" type="ORF">AAA799E16_00734</name>
</gene>
<reference evidence="1 2" key="1">
    <citation type="submission" date="2014-06" db="EMBL/GenBank/DDBJ databases">
        <authorList>
            <person name="Ngugi D.K."/>
            <person name="Blom J."/>
            <person name="Alam I."/>
            <person name="Rashid M."/>
            <person name="Ba Alawi W."/>
            <person name="Zhang G."/>
            <person name="Hikmawan T."/>
            <person name="Guan Y."/>
            <person name="Antunes A."/>
            <person name="Siam R."/>
            <person name="Eldorry H."/>
            <person name="Bajic V."/>
            <person name="Stingl U."/>
        </authorList>
    </citation>
    <scope>NUCLEOTIDE SEQUENCE [LARGE SCALE GENOMIC DNA]</scope>
    <source>
        <strain evidence="1">SCGC AAA799-E16</strain>
    </source>
</reference>
<dbReference type="Proteomes" id="UP000028027">
    <property type="component" value="Unassembled WGS sequence"/>
</dbReference>
<keyword evidence="2" id="KW-1185">Reference proteome</keyword>
<organism evidence="1 2">
    <name type="scientific">Marine Group I thaumarchaeote SCGC AAA799-E16</name>
    <dbReference type="NCBI Taxonomy" id="1502292"/>
    <lineage>
        <taxon>Archaea</taxon>
        <taxon>Nitrososphaerota</taxon>
        <taxon>Marine Group I</taxon>
    </lineage>
</organism>
<evidence type="ECO:0000313" key="1">
    <source>
        <dbReference type="EMBL" id="KER06496.1"/>
    </source>
</evidence>
<comment type="caution">
    <text evidence="1">The sequence shown here is derived from an EMBL/GenBank/DDBJ whole genome shotgun (WGS) entry which is preliminary data.</text>
</comment>
<name>A0A081S6E3_9ARCH</name>
<evidence type="ECO:0000313" key="2">
    <source>
        <dbReference type="Proteomes" id="UP000028027"/>
    </source>
</evidence>
<dbReference type="EMBL" id="JNVL01000008">
    <property type="protein sequence ID" value="KER06496.1"/>
    <property type="molecule type" value="Genomic_DNA"/>
</dbReference>
<accession>A0A081S6E3</accession>
<dbReference type="AlphaFoldDB" id="A0A081S6E3"/>
<sequence>MKKIILIVSVFFVLFISISIPDVFAHGLGGDQAPPISFGGMDVTVFTQLNPSDITVGEIDKANMGIRFFDLLTDQNLEAVTYRIEIWRGDDLLARELFYDSQGQLDVEIRPDTKCDNEQLIHCTQYFGERELISNGLMKRGTQFPVIDGPIFDKGGLYNIRVDIEGASSPKTLVAQPLRFETFVSVAQEQDFFIQTANAEEVPVIVKTYYDDVDNFQFDQLDNSVSFDMSFNWNPQYVEQVKVVHEEIRVPKTFEPYQEGTQYKGYVNGVELGTRAVLSDPYSSDDQNIIHFLVTGNELKRINEEFSLDKHNIDNAFFELIPITGNKKNSINIDFDSNVKVTIEWDDDYDLSKGIPFDLTFFDDNGNLIRDVKYGFTLYDENKSVIFTNIGDDSKNPGILASEGLDTQMISISEPGLYEIEVGIFGTGIGTNPDLKFSGLGSSGIFEIGSISPSTVPEKNLISIPNWVRNNASWWSEGSISDEDFASGIQFMIKDGIIKVPVTKNPASSSDVEIPQWVRNNASWWSEGSISDEDFAKGLEFLVENGVIKV</sequence>
<proteinExistence type="predicted"/>